<dbReference type="Gene3D" id="3.75.10.10">
    <property type="entry name" value="L-arginine/glycine Amidinotransferase, Chain A"/>
    <property type="match status" value="1"/>
</dbReference>
<dbReference type="EMBL" id="JBHSOD010000106">
    <property type="protein sequence ID" value="MFC5890966.1"/>
    <property type="molecule type" value="Genomic_DNA"/>
</dbReference>
<dbReference type="RefSeq" id="WP_313761334.1">
    <property type="nucleotide sequence ID" value="NZ_BAAAVH010000040.1"/>
</dbReference>
<dbReference type="Pfam" id="PF19420">
    <property type="entry name" value="DDAH_eukar"/>
    <property type="match status" value="1"/>
</dbReference>
<dbReference type="Proteomes" id="UP001596067">
    <property type="component" value="Unassembled WGS sequence"/>
</dbReference>
<dbReference type="SUPFAM" id="SSF55909">
    <property type="entry name" value="Pentein"/>
    <property type="match status" value="1"/>
</dbReference>
<dbReference type="EC" id="3.5.3.18" evidence="3"/>
<dbReference type="InterPro" id="IPR033199">
    <property type="entry name" value="DDAH-like"/>
</dbReference>
<sequence>MSADTPRTARPRHYLMCRPTHFTVDYSINPWMNPAKPTDGDRAIAQWERLHALFLDLGHTVELIEPTPGLPDMVFAANGATVVDGTALVARFRHEERADEAPAYVEWFRARGYRVQQAEFTNEGEGDYLLVGGRLLAGTGFRTDRRAHAEAERVLGRPVVTLELVDPRYYHLDTALSVLSDTEIMYYPAAFSPASLKTLQELYPDAVLASAEDAAVFGLNAVSDGRRVVLPEAAVGLAGQLRARGFETIAIDLTELLKAGGSVKCCTLELRAAAE</sequence>
<evidence type="ECO:0000313" key="4">
    <source>
        <dbReference type="Proteomes" id="UP001596067"/>
    </source>
</evidence>
<comment type="similarity">
    <text evidence="1">Belongs to the DDAH family.</text>
</comment>
<evidence type="ECO:0000256" key="2">
    <source>
        <dbReference type="ARBA" id="ARBA00022801"/>
    </source>
</evidence>
<reference evidence="4" key="1">
    <citation type="journal article" date="2019" name="Int. J. Syst. Evol. Microbiol.">
        <title>The Global Catalogue of Microorganisms (GCM) 10K type strain sequencing project: providing services to taxonomists for standard genome sequencing and annotation.</title>
        <authorList>
            <consortium name="The Broad Institute Genomics Platform"/>
            <consortium name="The Broad Institute Genome Sequencing Center for Infectious Disease"/>
            <person name="Wu L."/>
            <person name="Ma J."/>
        </authorList>
    </citation>
    <scope>NUCLEOTIDE SEQUENCE [LARGE SCALE GENOMIC DNA]</scope>
    <source>
        <strain evidence="4">CGMCC 4.1469</strain>
    </source>
</reference>
<dbReference type="NCBIfam" id="NF045659">
    <property type="entry name" value="DiMArgaseDdahMtb"/>
    <property type="match status" value="1"/>
</dbReference>
<evidence type="ECO:0000256" key="1">
    <source>
        <dbReference type="ARBA" id="ARBA00008532"/>
    </source>
</evidence>
<dbReference type="PANTHER" id="PTHR12737:SF9">
    <property type="entry name" value="DIMETHYLARGININASE"/>
    <property type="match status" value="1"/>
</dbReference>
<dbReference type="GO" id="GO:0016403">
    <property type="term" value="F:dimethylargininase activity"/>
    <property type="evidence" value="ECO:0007669"/>
    <property type="project" value="UniProtKB-EC"/>
</dbReference>
<name>A0ABW1F9K9_9ACTN</name>
<evidence type="ECO:0000313" key="3">
    <source>
        <dbReference type="EMBL" id="MFC5890966.1"/>
    </source>
</evidence>
<keyword evidence="2 3" id="KW-0378">Hydrolase</keyword>
<proteinExistence type="inferred from homology"/>
<accession>A0ABW1F9K9</accession>
<keyword evidence="4" id="KW-1185">Reference proteome</keyword>
<organism evidence="3 4">
    <name type="scientific">Kitasatospora aburaviensis</name>
    <dbReference type="NCBI Taxonomy" id="67265"/>
    <lineage>
        <taxon>Bacteria</taxon>
        <taxon>Bacillati</taxon>
        <taxon>Actinomycetota</taxon>
        <taxon>Actinomycetes</taxon>
        <taxon>Kitasatosporales</taxon>
        <taxon>Streptomycetaceae</taxon>
        <taxon>Kitasatospora</taxon>
    </lineage>
</organism>
<comment type="caution">
    <text evidence="3">The sequence shown here is derived from an EMBL/GenBank/DDBJ whole genome shotgun (WGS) entry which is preliminary data.</text>
</comment>
<protein>
    <submittedName>
        <fullName evidence="3">Dimethylargininase</fullName>
        <ecNumber evidence="3">3.5.3.18</ecNumber>
    </submittedName>
</protein>
<gene>
    <name evidence="3" type="primary">ddaH</name>
    <name evidence="3" type="ORF">ACFP0N_39045</name>
</gene>
<dbReference type="PANTHER" id="PTHR12737">
    <property type="entry name" value="DIMETHYLARGININE DIMETHYLAMINOHYDROLASE"/>
    <property type="match status" value="1"/>
</dbReference>